<evidence type="ECO:0000256" key="1">
    <source>
        <dbReference type="SAM" id="SignalP"/>
    </source>
</evidence>
<feature type="chain" id="PRO_5013020971" description="TraB family protein" evidence="1">
    <location>
        <begin position="21"/>
        <end position="260"/>
    </location>
</feature>
<reference evidence="3" key="1">
    <citation type="submission" date="2017-01" db="EMBL/GenBank/DDBJ databases">
        <authorList>
            <person name="Varghese N."/>
            <person name="Submissions S."/>
        </authorList>
    </citation>
    <scope>NUCLEOTIDE SEQUENCE [LARGE SCALE GENOMIC DNA]</scope>
    <source>
        <strain evidence="3">DSM 18017</strain>
    </source>
</reference>
<dbReference type="Pfam" id="PF18950">
    <property type="entry name" value="DUF5694"/>
    <property type="match status" value="1"/>
</dbReference>
<dbReference type="STRING" id="373668.SAMN05421786_106129"/>
<gene>
    <name evidence="2" type="ORF">SAMN05421786_106129</name>
</gene>
<sequence length="260" mass="29728">MKRISVICGFLMTMCLSAQKIEVLNFATFHMGKTPDAAKVSFDPKSEKSQKEVFEIAKLLAEFKPTIICVELLPGENEKIKNDYQNFLKDKNFKTAYEGEVSLLAYQIAKIANVKKIYGIDEQETGQYNYRLGYQLKNQVDSVTYKSFIPTFIGKLKNQENLSVKEKLIDYNKESTLQDLITANADILTHVSTANNFEGADEAAKYYRRNLRMYSNLNQIPLTDKDKVLIISGATHAAFFSEFLKRSPKYQAVNVFDYLK</sequence>
<name>A0A1N7PRP3_9FLAO</name>
<feature type="signal peptide" evidence="1">
    <location>
        <begin position="1"/>
        <end position="20"/>
    </location>
</feature>
<dbReference type="EMBL" id="FTOL01000006">
    <property type="protein sequence ID" value="SIT13294.1"/>
    <property type="molecule type" value="Genomic_DNA"/>
</dbReference>
<evidence type="ECO:0008006" key="4">
    <source>
        <dbReference type="Google" id="ProtNLM"/>
    </source>
</evidence>
<evidence type="ECO:0000313" key="3">
    <source>
        <dbReference type="Proteomes" id="UP000186744"/>
    </source>
</evidence>
<proteinExistence type="predicted"/>
<dbReference type="InterPro" id="IPR043749">
    <property type="entry name" value="DUF5694"/>
</dbReference>
<organism evidence="2 3">
    <name type="scientific">Chryseobacterium ureilyticum</name>
    <dbReference type="NCBI Taxonomy" id="373668"/>
    <lineage>
        <taxon>Bacteria</taxon>
        <taxon>Pseudomonadati</taxon>
        <taxon>Bacteroidota</taxon>
        <taxon>Flavobacteriia</taxon>
        <taxon>Flavobacteriales</taxon>
        <taxon>Weeksellaceae</taxon>
        <taxon>Chryseobacterium group</taxon>
        <taxon>Chryseobacterium</taxon>
    </lineage>
</organism>
<keyword evidence="1" id="KW-0732">Signal</keyword>
<dbReference type="RefSeq" id="WP_076553014.1">
    <property type="nucleotide sequence ID" value="NZ_FTOL01000006.1"/>
</dbReference>
<dbReference type="OrthoDB" id="7055505at2"/>
<dbReference type="AlphaFoldDB" id="A0A1N7PRP3"/>
<keyword evidence="3" id="KW-1185">Reference proteome</keyword>
<evidence type="ECO:0000313" key="2">
    <source>
        <dbReference type="EMBL" id="SIT13294.1"/>
    </source>
</evidence>
<accession>A0A1N7PRP3</accession>
<protein>
    <recommendedName>
        <fullName evidence="4">TraB family protein</fullName>
    </recommendedName>
</protein>
<dbReference type="Proteomes" id="UP000186744">
    <property type="component" value="Unassembled WGS sequence"/>
</dbReference>